<name>A0A1W1YM33_9FIRM</name>
<dbReference type="Proteomes" id="UP000192790">
    <property type="component" value="Unassembled WGS sequence"/>
</dbReference>
<accession>A0A1W1YM33</accession>
<keyword evidence="2" id="KW-1185">Reference proteome</keyword>
<proteinExistence type="predicted"/>
<dbReference type="EMBL" id="FWXW01000001">
    <property type="protein sequence ID" value="SMC37265.1"/>
    <property type="molecule type" value="Genomic_DNA"/>
</dbReference>
<dbReference type="STRING" id="1122930.SAMN02745168_0533"/>
<evidence type="ECO:0000313" key="2">
    <source>
        <dbReference type="Proteomes" id="UP000192790"/>
    </source>
</evidence>
<dbReference type="AlphaFoldDB" id="A0A1W1YM33"/>
<organism evidence="1 2">
    <name type="scientific">Papillibacter cinnamivorans DSM 12816</name>
    <dbReference type="NCBI Taxonomy" id="1122930"/>
    <lineage>
        <taxon>Bacteria</taxon>
        <taxon>Bacillati</taxon>
        <taxon>Bacillota</taxon>
        <taxon>Clostridia</taxon>
        <taxon>Eubacteriales</taxon>
        <taxon>Oscillospiraceae</taxon>
        <taxon>Papillibacter</taxon>
    </lineage>
</organism>
<gene>
    <name evidence="1" type="ORF">SAMN02745168_0533</name>
</gene>
<reference evidence="1 2" key="1">
    <citation type="submission" date="2017-04" db="EMBL/GenBank/DDBJ databases">
        <authorList>
            <person name="Afonso C.L."/>
            <person name="Miller P.J."/>
            <person name="Scott M.A."/>
            <person name="Spackman E."/>
            <person name="Goraichik I."/>
            <person name="Dimitrov K.M."/>
            <person name="Suarez D.L."/>
            <person name="Swayne D.E."/>
        </authorList>
    </citation>
    <scope>NUCLEOTIDE SEQUENCE [LARGE SCALE GENOMIC DNA]</scope>
    <source>
        <strain evidence="1 2">DSM 12816</strain>
    </source>
</reference>
<evidence type="ECO:0000313" key="1">
    <source>
        <dbReference type="EMBL" id="SMC37265.1"/>
    </source>
</evidence>
<sequence length="89" mass="9292">MFFEGLDESCALPAGGNFSCIGKVTKRMPKGFGLLDLHGEGAPVGALNDRLTIGSFERTDSSVAGGLFFCPRPELHGFESVGLIGSAKT</sequence>
<protein>
    <submittedName>
        <fullName evidence="1">Uncharacterized protein</fullName>
    </submittedName>
</protein>